<dbReference type="Proteomes" id="UP000567624">
    <property type="component" value="Unassembled WGS sequence"/>
</dbReference>
<evidence type="ECO:0000313" key="4">
    <source>
        <dbReference type="Proteomes" id="UP000567624"/>
    </source>
</evidence>
<feature type="compositionally biased region" description="Polar residues" evidence="2">
    <location>
        <begin position="255"/>
        <end position="267"/>
    </location>
</feature>
<name>A0A7K8QHA8_9PASS</name>
<keyword evidence="1" id="KW-0853">WD repeat</keyword>
<dbReference type="Pfam" id="PF00400">
    <property type="entry name" value="WD40"/>
    <property type="match status" value="2"/>
</dbReference>
<feature type="region of interest" description="Disordered" evidence="2">
    <location>
        <begin position="245"/>
        <end position="273"/>
    </location>
</feature>
<dbReference type="PANTHER" id="PTHR16266:SF26">
    <property type="entry name" value="BROMODOMAIN AND WD REPEAT-CONTAINING PROTEIN 1"/>
    <property type="match status" value="1"/>
</dbReference>
<dbReference type="GO" id="GO:0005634">
    <property type="term" value="C:nucleus"/>
    <property type="evidence" value="ECO:0007669"/>
    <property type="project" value="TreeGrafter"/>
</dbReference>
<evidence type="ECO:0000313" key="3">
    <source>
        <dbReference type="EMBL" id="NXF04354.1"/>
    </source>
</evidence>
<dbReference type="SUPFAM" id="SSF50978">
    <property type="entry name" value="WD40 repeat-like"/>
    <property type="match status" value="1"/>
</dbReference>
<keyword evidence="4" id="KW-1185">Reference proteome</keyword>
<evidence type="ECO:0000256" key="2">
    <source>
        <dbReference type="SAM" id="MobiDB-lite"/>
    </source>
</evidence>
<organism evidence="3 4">
    <name type="scientific">Smithornis capensis</name>
    <dbReference type="NCBI Taxonomy" id="363769"/>
    <lineage>
        <taxon>Eukaryota</taxon>
        <taxon>Metazoa</taxon>
        <taxon>Chordata</taxon>
        <taxon>Craniata</taxon>
        <taxon>Vertebrata</taxon>
        <taxon>Euteleostomi</taxon>
        <taxon>Archelosauria</taxon>
        <taxon>Archosauria</taxon>
        <taxon>Dinosauria</taxon>
        <taxon>Saurischia</taxon>
        <taxon>Theropoda</taxon>
        <taxon>Coelurosauria</taxon>
        <taxon>Aves</taxon>
        <taxon>Neognathae</taxon>
        <taxon>Neoaves</taxon>
        <taxon>Telluraves</taxon>
        <taxon>Australaves</taxon>
        <taxon>Passeriformes</taxon>
        <taxon>Eurylaimidae</taxon>
        <taxon>Smithornis</taxon>
    </lineage>
</organism>
<reference evidence="3 4" key="1">
    <citation type="submission" date="2019-09" db="EMBL/GenBank/DDBJ databases">
        <title>Bird 10,000 Genomes (B10K) Project - Family phase.</title>
        <authorList>
            <person name="Zhang G."/>
        </authorList>
    </citation>
    <scope>NUCLEOTIDE SEQUENCE [LARGE SCALE GENOMIC DNA]</scope>
    <source>
        <strain evidence="3">B10K-CU-031-20</strain>
    </source>
</reference>
<proteinExistence type="predicted"/>
<dbReference type="GO" id="GO:0006357">
    <property type="term" value="P:regulation of transcription by RNA polymerase II"/>
    <property type="evidence" value="ECO:0007669"/>
    <property type="project" value="TreeGrafter"/>
</dbReference>
<gene>
    <name evidence="3" type="primary">Brwd1_0</name>
    <name evidence="3" type="ORF">SMICAP_R07731</name>
</gene>
<feature type="non-terminal residue" evidence="3">
    <location>
        <position position="273"/>
    </location>
</feature>
<dbReference type="AlphaFoldDB" id="A0A7K8QHA8"/>
<feature type="non-terminal residue" evidence="3">
    <location>
        <position position="1"/>
    </location>
</feature>
<comment type="caution">
    <text evidence="3">The sequence shown here is derived from an EMBL/GenBank/DDBJ whole genome shotgun (WGS) entry which is preliminary data.</text>
</comment>
<dbReference type="Gene3D" id="2.130.10.10">
    <property type="entry name" value="YVTN repeat-like/Quinoprotein amine dehydrogenase"/>
    <property type="match status" value="1"/>
</dbReference>
<protein>
    <submittedName>
        <fullName evidence="3">BRWD1 protein</fullName>
    </submittedName>
</protein>
<accession>A0A7K8QHA8</accession>
<sequence length="273" mass="30658">MKPKVTMIAWNQNDNYVVTAVNNHLLKVWNSCTGQLLHDLVVCHFPGFFKVFLELQWHVCAEIIIRSDLSAQLCVNDTASLVFPWGFFPSIQIEGQGHGAVFDCKFSPDGQHFACTDSHGHLLIFGFGCSRPYEKIPDQMFFHTDYRPLIRDSNNYVLDEQTQQAPHLMPPPFLVDVDGNPHPTKYQRLVPGRENCADEHLIPQLGYVATSDGEVVEQVIGQQTVDQEEQGLEPSILDGMIRQLQLEQDQRTGADQESASSAPQNGEGTPRRG</sequence>
<dbReference type="InterPro" id="IPR036322">
    <property type="entry name" value="WD40_repeat_dom_sf"/>
</dbReference>
<dbReference type="InterPro" id="IPR001680">
    <property type="entry name" value="WD40_rpt"/>
</dbReference>
<dbReference type="InterPro" id="IPR052060">
    <property type="entry name" value="Bromo_WD_repeat"/>
</dbReference>
<evidence type="ECO:0000256" key="1">
    <source>
        <dbReference type="PROSITE-ProRule" id="PRU00221"/>
    </source>
</evidence>
<dbReference type="EMBL" id="VWYW01000066">
    <property type="protein sequence ID" value="NXF04354.1"/>
    <property type="molecule type" value="Genomic_DNA"/>
</dbReference>
<dbReference type="PANTHER" id="PTHR16266">
    <property type="entry name" value="WD REPEAT DOMAIN 9"/>
    <property type="match status" value="1"/>
</dbReference>
<dbReference type="PROSITE" id="PS50082">
    <property type="entry name" value="WD_REPEATS_2"/>
    <property type="match status" value="1"/>
</dbReference>
<dbReference type="GO" id="GO:0008360">
    <property type="term" value="P:regulation of cell shape"/>
    <property type="evidence" value="ECO:0007669"/>
    <property type="project" value="TreeGrafter"/>
</dbReference>
<dbReference type="InterPro" id="IPR015943">
    <property type="entry name" value="WD40/YVTN_repeat-like_dom_sf"/>
</dbReference>
<dbReference type="GO" id="GO:0007010">
    <property type="term" value="P:cytoskeleton organization"/>
    <property type="evidence" value="ECO:0007669"/>
    <property type="project" value="TreeGrafter"/>
</dbReference>
<feature type="repeat" description="WD" evidence="1">
    <location>
        <begin position="1"/>
        <end position="39"/>
    </location>
</feature>